<dbReference type="EMBL" id="CP028923">
    <property type="protein sequence ID" value="QCK15194.1"/>
    <property type="molecule type" value="Genomic_DNA"/>
</dbReference>
<evidence type="ECO:0000313" key="1">
    <source>
        <dbReference type="EMBL" id="QCK15194.1"/>
    </source>
</evidence>
<dbReference type="AlphaFoldDB" id="A0A4D7K2U1"/>
<gene>
    <name evidence="1" type="ORF">DCC35_10765</name>
</gene>
<evidence type="ECO:0000313" key="2">
    <source>
        <dbReference type="Proteomes" id="UP000298616"/>
    </source>
</evidence>
<proteinExistence type="predicted"/>
<dbReference type="OrthoDB" id="826073at2"/>
<name>A0A4D7K2U1_9BACT</name>
<reference evidence="1 2" key="1">
    <citation type="submission" date="2018-04" db="EMBL/GenBank/DDBJ databases">
        <title>Complete genome uncultured novel isolate.</title>
        <authorList>
            <person name="Merlino G."/>
        </authorList>
    </citation>
    <scope>NUCLEOTIDE SEQUENCE [LARGE SCALE GENOMIC DNA]</scope>
    <source>
        <strain evidence="2">R1DC9</strain>
    </source>
</reference>
<sequence length="83" mass="9872">MFDGLGFPKSLDEEVFDQWLEEGRESKLSYHYMLVIWDEADSIYKPVYLEEREKIKQYDNYGEATGRESLIAAYDLYSESRIT</sequence>
<dbReference type="Proteomes" id="UP000298616">
    <property type="component" value="Chromosome"/>
</dbReference>
<protein>
    <submittedName>
        <fullName evidence="1">Uncharacterized protein</fullName>
    </submittedName>
</protein>
<dbReference type="RefSeq" id="WP_137090778.1">
    <property type="nucleotide sequence ID" value="NZ_CP028923.1"/>
</dbReference>
<accession>A0A4D7K2U1</accession>
<keyword evidence="2" id="KW-1185">Reference proteome</keyword>
<organism evidence="1 2">
    <name type="scientific">Mangrovivirga cuniculi</name>
    <dbReference type="NCBI Taxonomy" id="2715131"/>
    <lineage>
        <taxon>Bacteria</taxon>
        <taxon>Pseudomonadati</taxon>
        <taxon>Bacteroidota</taxon>
        <taxon>Cytophagia</taxon>
        <taxon>Cytophagales</taxon>
        <taxon>Mangrovivirgaceae</taxon>
        <taxon>Mangrovivirga</taxon>
    </lineage>
</organism>
<dbReference type="KEGG" id="fpf:DCC35_10765"/>